<dbReference type="AlphaFoldDB" id="A0A9P7H269"/>
<name>A0A9P7H269_9HYPO</name>
<feature type="signal peptide" evidence="1">
    <location>
        <begin position="1"/>
        <end position="19"/>
    </location>
</feature>
<keyword evidence="3" id="KW-1185">Reference proteome</keyword>
<protein>
    <recommendedName>
        <fullName evidence="4">Apple domain-containing protein</fullName>
    </recommendedName>
</protein>
<dbReference type="Proteomes" id="UP000782241">
    <property type="component" value="Unassembled WGS sequence"/>
</dbReference>
<evidence type="ECO:0008006" key="4">
    <source>
        <dbReference type="Google" id="ProtNLM"/>
    </source>
</evidence>
<reference evidence="2" key="1">
    <citation type="submission" date="2021-04" db="EMBL/GenBank/DDBJ databases">
        <title>Draft genome of Fusarium avenaceum strain F156N33, isolated from an atmospheric sample in Virginia.</title>
        <authorList>
            <person name="Yang S."/>
            <person name="Vinatzer B.A."/>
            <person name="Coleman J."/>
        </authorList>
    </citation>
    <scope>NUCLEOTIDE SEQUENCE</scope>
    <source>
        <strain evidence="2">F156N33</strain>
    </source>
</reference>
<evidence type="ECO:0000256" key="1">
    <source>
        <dbReference type="SAM" id="SignalP"/>
    </source>
</evidence>
<keyword evidence="1" id="KW-0732">Signal</keyword>
<sequence length="374" mass="40267">MVSVKFVILFLALGTEALAATSSTLTCLTKLGTSSIASNKIPRATTTVSNKVTVIKRIIRKVNVIVIPRPRTTVETEISKTTVTTEADPDVETATEIVTDEQTKRESRYITTTSTSTSFTTVSKTSTTTIAPPAGFTALLDAPDYRAKIKARANVAPLNGALGAAKAQYPQRIDCTKRVPTTTVKTISTTIQGPRRTLQPKTKTRVVTSIQTIVETQYPPKVTETDTITVSPTVTEYDEVTVEATAFETVTVETTVPETFYQACGNNNILRTANGGHGFVNIITLGKPYATTYVPNISKQYDCCVACVQQPGCFFSYSGIGANYCYIYLSSSPAASVCPNGQVLWANYYTRPNAPVQYEVSNGPCGILGNIGDQ</sequence>
<comment type="caution">
    <text evidence="2">The sequence shown here is derived from an EMBL/GenBank/DDBJ whole genome shotgun (WGS) entry which is preliminary data.</text>
</comment>
<evidence type="ECO:0000313" key="3">
    <source>
        <dbReference type="Proteomes" id="UP000782241"/>
    </source>
</evidence>
<organism evidence="2 3">
    <name type="scientific">Fusarium avenaceum</name>
    <dbReference type="NCBI Taxonomy" id="40199"/>
    <lineage>
        <taxon>Eukaryota</taxon>
        <taxon>Fungi</taxon>
        <taxon>Dikarya</taxon>
        <taxon>Ascomycota</taxon>
        <taxon>Pezizomycotina</taxon>
        <taxon>Sordariomycetes</taxon>
        <taxon>Hypocreomycetidae</taxon>
        <taxon>Hypocreales</taxon>
        <taxon>Nectriaceae</taxon>
        <taxon>Fusarium</taxon>
        <taxon>Fusarium tricinctum species complex</taxon>
    </lineage>
</organism>
<accession>A0A9P7H269</accession>
<gene>
    <name evidence="2" type="ORF">KAF25_011196</name>
</gene>
<feature type="chain" id="PRO_5040141724" description="Apple domain-containing protein" evidence="1">
    <location>
        <begin position="20"/>
        <end position="374"/>
    </location>
</feature>
<evidence type="ECO:0000313" key="2">
    <source>
        <dbReference type="EMBL" id="KAG5657027.1"/>
    </source>
</evidence>
<dbReference type="EMBL" id="JAGPUO010000019">
    <property type="protein sequence ID" value="KAG5657027.1"/>
    <property type="molecule type" value="Genomic_DNA"/>
</dbReference>
<proteinExistence type="predicted"/>